<feature type="region of interest" description="Disordered" evidence="1">
    <location>
        <begin position="31"/>
        <end position="50"/>
    </location>
</feature>
<keyword evidence="3" id="KW-1185">Reference proteome</keyword>
<dbReference type="Proteomes" id="UP000320176">
    <property type="component" value="Unassembled WGS sequence"/>
</dbReference>
<evidence type="ECO:0000256" key="1">
    <source>
        <dbReference type="SAM" id="MobiDB-lite"/>
    </source>
</evidence>
<dbReference type="AlphaFoldDB" id="A0A5C6A046"/>
<evidence type="ECO:0000313" key="3">
    <source>
        <dbReference type="Proteomes" id="UP000320176"/>
    </source>
</evidence>
<evidence type="ECO:0000313" key="2">
    <source>
        <dbReference type="EMBL" id="TWT93194.1"/>
    </source>
</evidence>
<protein>
    <submittedName>
        <fullName evidence="2">Uncharacterized protein</fullName>
    </submittedName>
</protein>
<name>A0A5C6A046_9BACT</name>
<reference evidence="2 3" key="1">
    <citation type="submission" date="2019-02" db="EMBL/GenBank/DDBJ databases">
        <title>Deep-cultivation of Planctomycetes and their phenomic and genomic characterization uncovers novel biology.</title>
        <authorList>
            <person name="Wiegand S."/>
            <person name="Jogler M."/>
            <person name="Boedeker C."/>
            <person name="Pinto D."/>
            <person name="Vollmers J."/>
            <person name="Rivas-Marin E."/>
            <person name="Kohn T."/>
            <person name="Peeters S.H."/>
            <person name="Heuer A."/>
            <person name="Rast P."/>
            <person name="Oberbeckmann S."/>
            <person name="Bunk B."/>
            <person name="Jeske O."/>
            <person name="Meyerdierks A."/>
            <person name="Storesund J.E."/>
            <person name="Kallscheuer N."/>
            <person name="Luecker S."/>
            <person name="Lage O.M."/>
            <person name="Pohl T."/>
            <person name="Merkel B.J."/>
            <person name="Hornburger P."/>
            <person name="Mueller R.-W."/>
            <person name="Bruemmer F."/>
            <person name="Labrenz M."/>
            <person name="Spormann A.M."/>
            <person name="Op Den Camp H."/>
            <person name="Overmann J."/>
            <person name="Amann R."/>
            <person name="Jetten M.S.M."/>
            <person name="Mascher T."/>
            <person name="Medema M.H."/>
            <person name="Devos D.P."/>
            <person name="Kaster A.-K."/>
            <person name="Ovreas L."/>
            <person name="Rohde M."/>
            <person name="Galperin M.Y."/>
            <person name="Jogler C."/>
        </authorList>
    </citation>
    <scope>NUCLEOTIDE SEQUENCE [LARGE SCALE GENOMIC DNA]</scope>
    <source>
        <strain evidence="2 3">Pla52n</strain>
    </source>
</reference>
<gene>
    <name evidence="2" type="ORF">Pla52n_58510</name>
</gene>
<accession>A0A5C6A046</accession>
<proteinExistence type="predicted"/>
<sequence>MGGVKLLVGFSCAKSLGMDAYWVKQRFSVQPPHPQPFSPRKAGGEGSQSGRVVRIVVRGPRLAPEAHEASRCGLWYGAHG</sequence>
<comment type="caution">
    <text evidence="2">The sequence shown here is derived from an EMBL/GenBank/DDBJ whole genome shotgun (WGS) entry which is preliminary data.</text>
</comment>
<dbReference type="EMBL" id="SJPN01000009">
    <property type="protein sequence ID" value="TWT93194.1"/>
    <property type="molecule type" value="Genomic_DNA"/>
</dbReference>
<organism evidence="2 3">
    <name type="scientific">Stieleria varia</name>
    <dbReference type="NCBI Taxonomy" id="2528005"/>
    <lineage>
        <taxon>Bacteria</taxon>
        <taxon>Pseudomonadati</taxon>
        <taxon>Planctomycetota</taxon>
        <taxon>Planctomycetia</taxon>
        <taxon>Pirellulales</taxon>
        <taxon>Pirellulaceae</taxon>
        <taxon>Stieleria</taxon>
    </lineage>
</organism>